<proteinExistence type="predicted"/>
<organism evidence="2 3">
    <name type="scientific">Rhizobium mesoamericanum STM3625</name>
    <dbReference type="NCBI Taxonomy" id="1211777"/>
    <lineage>
        <taxon>Bacteria</taxon>
        <taxon>Pseudomonadati</taxon>
        <taxon>Pseudomonadota</taxon>
        <taxon>Alphaproteobacteria</taxon>
        <taxon>Hyphomicrobiales</taxon>
        <taxon>Rhizobiaceae</taxon>
        <taxon>Rhizobium/Agrobacterium group</taxon>
        <taxon>Rhizobium</taxon>
    </lineage>
</organism>
<feature type="domain" description="HTH cro/C1-type" evidence="1">
    <location>
        <begin position="8"/>
        <end position="62"/>
    </location>
</feature>
<dbReference type="GO" id="GO:0003677">
    <property type="term" value="F:DNA binding"/>
    <property type="evidence" value="ECO:0007669"/>
    <property type="project" value="InterPro"/>
</dbReference>
<sequence length="121" mass="13342">MDPFSANLKRRAEQLGISNAEVARRAGLSDRRYGNYVSGSREPDLATLVRIATILETSVDELLGLHDEERVRSAEEVFQERISAALKALHQEDLARLVVMIEALAKARGRSPADVVALKSD</sequence>
<gene>
    <name evidence="2" type="ORF">BN77_p10833</name>
</gene>
<comment type="caution">
    <text evidence="2">The sequence shown here is derived from an EMBL/GenBank/DDBJ whole genome shotgun (WGS) entry which is preliminary data.</text>
</comment>
<name>K0Q3R4_9HYPH</name>
<dbReference type="Proteomes" id="UP000009319">
    <property type="component" value="Unassembled WGS sequence"/>
</dbReference>
<dbReference type="AlphaFoldDB" id="K0Q3R4"/>
<dbReference type="Pfam" id="PF01381">
    <property type="entry name" value="HTH_3"/>
    <property type="match status" value="1"/>
</dbReference>
<dbReference type="HOGENOM" id="CLU_066192_4_0_5"/>
<dbReference type="PROSITE" id="PS50943">
    <property type="entry name" value="HTH_CROC1"/>
    <property type="match status" value="1"/>
</dbReference>
<dbReference type="RefSeq" id="WP_007536913.1">
    <property type="nucleotide sequence ID" value="NZ_HF536773.1"/>
</dbReference>
<evidence type="ECO:0000313" key="3">
    <source>
        <dbReference type="Proteomes" id="UP000009319"/>
    </source>
</evidence>
<protein>
    <submittedName>
        <fullName evidence="2">Helix-turn-helix domain protein</fullName>
    </submittedName>
</protein>
<dbReference type="Gene3D" id="1.10.260.40">
    <property type="entry name" value="lambda repressor-like DNA-binding domains"/>
    <property type="match status" value="1"/>
</dbReference>
<reference evidence="2 3" key="1">
    <citation type="journal article" date="2013" name="Genome Announc.">
        <title>Draft Genome Sequence of Rhizobium mesoamericanum STM3625, a Nitrogen-Fixing Symbiont of Mimosa pudica Isolated in French Guiana (South America).</title>
        <authorList>
            <person name="Moulin L."/>
            <person name="Mornico D."/>
            <person name="Melkonian R."/>
            <person name="Klonowska A."/>
        </authorList>
    </citation>
    <scope>NUCLEOTIDE SEQUENCE [LARGE SCALE GENOMIC DNA]</scope>
    <source>
        <strain evidence="2 3">STM3625</strain>
    </source>
</reference>
<evidence type="ECO:0000259" key="1">
    <source>
        <dbReference type="PROSITE" id="PS50943"/>
    </source>
</evidence>
<evidence type="ECO:0000313" key="2">
    <source>
        <dbReference type="EMBL" id="CCM79545.1"/>
    </source>
</evidence>
<dbReference type="InterPro" id="IPR010982">
    <property type="entry name" value="Lambda_DNA-bd_dom_sf"/>
</dbReference>
<accession>K0Q3R4</accession>
<dbReference type="SUPFAM" id="SSF47413">
    <property type="entry name" value="lambda repressor-like DNA-binding domains"/>
    <property type="match status" value="1"/>
</dbReference>
<dbReference type="InterPro" id="IPR001387">
    <property type="entry name" value="Cro/C1-type_HTH"/>
</dbReference>
<dbReference type="eggNOG" id="ENOG50313RW">
    <property type="taxonomic scope" value="Bacteria"/>
</dbReference>
<dbReference type="CDD" id="cd00093">
    <property type="entry name" value="HTH_XRE"/>
    <property type="match status" value="1"/>
</dbReference>
<dbReference type="EMBL" id="CANI01000046">
    <property type="protein sequence ID" value="CCM79545.1"/>
    <property type="molecule type" value="Genomic_DNA"/>
</dbReference>
<dbReference type="SMART" id="SM00530">
    <property type="entry name" value="HTH_XRE"/>
    <property type="match status" value="1"/>
</dbReference>
<keyword evidence="3" id="KW-1185">Reference proteome</keyword>